<proteinExistence type="inferred from homology"/>
<dbReference type="InParanoid" id="A0A6P8IR77"/>
<dbReference type="OrthoDB" id="6424451at2759"/>
<dbReference type="PANTHER" id="PTHR11220">
    <property type="entry name" value="HEME-BINDING PROTEIN-RELATED"/>
    <property type="match status" value="1"/>
</dbReference>
<dbReference type="GeneID" id="116304105"/>
<keyword evidence="2" id="KW-1185">Reference proteome</keyword>
<evidence type="ECO:0000256" key="1">
    <source>
        <dbReference type="ARBA" id="ARBA00009817"/>
    </source>
</evidence>
<dbReference type="Proteomes" id="UP000515163">
    <property type="component" value="Unplaced"/>
</dbReference>
<gene>
    <name evidence="3" type="primary">LOC116304105</name>
</gene>
<dbReference type="RefSeq" id="XP_031569626.1">
    <property type="nucleotide sequence ID" value="XM_031713766.1"/>
</dbReference>
<sequence length="214" mass="25193">MLRYSVGKMGICLSDRNQVKDEDPDVRGFRKPPHYRNREGPKYRVVNFTPDYEYRKYEPSTWICVRVNGVEFKKAADRGESILAKYFDGHNGPEKTMNKTCPLKVQIEFKQDLHEPGYFVVAKHLPYEYCDRPPAPKHKDMFIQDLPEHFAYVSVFGGIADQNEIKQRLDALIEVLGNENKDYEKMDYSTTRFEKAYNLRKNTNEIILLTNRRV</sequence>
<dbReference type="FunFam" id="3.20.80.10:FF:000002">
    <property type="entry name" value="Heme-binding protein 2"/>
    <property type="match status" value="1"/>
</dbReference>
<dbReference type="InterPro" id="IPR011256">
    <property type="entry name" value="Reg_factor_effector_dom_sf"/>
</dbReference>
<protein>
    <submittedName>
        <fullName evidence="3">Heme-binding protein 2-like</fullName>
    </submittedName>
</protein>
<reference evidence="3" key="1">
    <citation type="submission" date="2025-08" db="UniProtKB">
        <authorList>
            <consortium name="RefSeq"/>
        </authorList>
    </citation>
    <scope>IDENTIFICATION</scope>
    <source>
        <tissue evidence="3">Tentacle</tissue>
    </source>
</reference>
<evidence type="ECO:0000313" key="2">
    <source>
        <dbReference type="Proteomes" id="UP000515163"/>
    </source>
</evidence>
<dbReference type="SUPFAM" id="SSF55136">
    <property type="entry name" value="Probable bacterial effector-binding domain"/>
    <property type="match status" value="1"/>
</dbReference>
<dbReference type="Gene3D" id="3.20.80.10">
    <property type="entry name" value="Regulatory factor, effector binding domain"/>
    <property type="match status" value="1"/>
</dbReference>
<dbReference type="Pfam" id="PF04832">
    <property type="entry name" value="SOUL"/>
    <property type="match status" value="1"/>
</dbReference>
<dbReference type="InterPro" id="IPR006917">
    <property type="entry name" value="SOUL_heme-bd"/>
</dbReference>
<comment type="similarity">
    <text evidence="1">Belongs to the HEBP family.</text>
</comment>
<accession>A0A6P8IR77</accession>
<name>A0A6P8IR77_ACTTE</name>
<evidence type="ECO:0000313" key="3">
    <source>
        <dbReference type="RefSeq" id="XP_031569626.1"/>
    </source>
</evidence>
<organism evidence="2 3">
    <name type="scientific">Actinia tenebrosa</name>
    <name type="common">Australian red waratah sea anemone</name>
    <dbReference type="NCBI Taxonomy" id="6105"/>
    <lineage>
        <taxon>Eukaryota</taxon>
        <taxon>Metazoa</taxon>
        <taxon>Cnidaria</taxon>
        <taxon>Anthozoa</taxon>
        <taxon>Hexacorallia</taxon>
        <taxon>Actiniaria</taxon>
        <taxon>Actiniidae</taxon>
        <taxon>Actinia</taxon>
    </lineage>
</organism>
<dbReference type="PANTHER" id="PTHR11220:SF1">
    <property type="entry name" value="HEME-BINDING PROTEIN 2"/>
    <property type="match status" value="1"/>
</dbReference>
<dbReference type="KEGG" id="aten:116304105"/>
<dbReference type="AlphaFoldDB" id="A0A6P8IR77"/>